<reference evidence="2 3" key="1">
    <citation type="journal article" date="2018" name="Science">
        <title>The opium poppy genome and morphinan production.</title>
        <authorList>
            <person name="Guo L."/>
            <person name="Winzer T."/>
            <person name="Yang X."/>
            <person name="Li Y."/>
            <person name="Ning Z."/>
            <person name="He Z."/>
            <person name="Teodor R."/>
            <person name="Lu Y."/>
            <person name="Bowser T.A."/>
            <person name="Graham I.A."/>
            <person name="Ye K."/>
        </authorList>
    </citation>
    <scope>NUCLEOTIDE SEQUENCE [LARGE SCALE GENOMIC DNA]</scope>
    <source>
        <strain evidence="3">cv. HN1</strain>
        <tissue evidence="2">Leaves</tissue>
    </source>
</reference>
<dbReference type="Proteomes" id="UP000316621">
    <property type="component" value="Chromosome 4"/>
</dbReference>
<dbReference type="STRING" id="3469.A0A4Y7JBS8"/>
<dbReference type="OMA" id="AKPQRYH"/>
<keyword evidence="3" id="KW-1185">Reference proteome</keyword>
<gene>
    <name evidence="2" type="ORF">C5167_004502</name>
</gene>
<dbReference type="AlphaFoldDB" id="A0A4Y7JBS8"/>
<protein>
    <submittedName>
        <fullName evidence="2">Uncharacterized protein</fullName>
    </submittedName>
</protein>
<evidence type="ECO:0000256" key="1">
    <source>
        <dbReference type="SAM" id="MobiDB-lite"/>
    </source>
</evidence>
<accession>A0A4Y7JBS8</accession>
<evidence type="ECO:0000313" key="2">
    <source>
        <dbReference type="EMBL" id="RZC57199.1"/>
    </source>
</evidence>
<evidence type="ECO:0000313" key="3">
    <source>
        <dbReference type="Proteomes" id="UP000316621"/>
    </source>
</evidence>
<dbReference type="EMBL" id="CM010718">
    <property type="protein sequence ID" value="RZC57199.1"/>
    <property type="molecule type" value="Genomic_DNA"/>
</dbReference>
<feature type="region of interest" description="Disordered" evidence="1">
    <location>
        <begin position="208"/>
        <end position="236"/>
    </location>
</feature>
<feature type="compositionally biased region" description="Basic and acidic residues" evidence="1">
    <location>
        <begin position="317"/>
        <end position="326"/>
    </location>
</feature>
<feature type="compositionally biased region" description="Basic and acidic residues" evidence="1">
    <location>
        <begin position="359"/>
        <end position="369"/>
    </location>
</feature>
<sequence length="530" mass="59051">MMMMIESSLAVVFRGATTTACSSSSPLFFSGNIRPWWSTEDHHSTRRLSQAAGSHYHQHHHHWTPTRTNNLEKRIRTAAASSAGSDNSSGWNGEPNYHPFEEFGASTDDSVLTPAETCRTLIEVNSKATLMFSGLVDDQVHENIFWPDLPYLTDEHGNIYFEVNEDEDILKTITSQENYVQVIIGLDTKEMLSEMELDQAEIDYGMEEIGDEDSDGNDDDGGEGDEGTDDDDYDDEDWVSVLEGDEDETDSDETLGDWAKLETMRSSHPMYFAKKMSEVASDDPMDWMDQPPAGLAISGLLRPSFFEENSALRKQLPQKDSDKVDTKAGTANGDSKDTIINGQQDKSSLTDSSEDGSDREDQSGKDETPRSSFYMLEMAKIQLVSSDGNQACFKISNDLFCSFLFLILLVAYQSVVEVHDFQKSQPDAIAHSAEKIMSRLKAGGEKTTQALKSLCLRVKGFPIEEATVISVDSLGFDLRVCSGTQVQTLRFAFSTRATSEYSAERQFHELLFPRSQQTAQKQQEASPTES</sequence>
<dbReference type="PANTHER" id="PTHR13343:SF28">
    <property type="entry name" value="PENTATRICOPEPTIDE REPEAT (PPR) SUPERFAMILY PROTEIN"/>
    <property type="match status" value="1"/>
</dbReference>
<dbReference type="PANTHER" id="PTHR13343">
    <property type="entry name" value="CREG1 PROTEIN"/>
    <property type="match status" value="1"/>
</dbReference>
<feature type="compositionally biased region" description="Polar residues" evidence="1">
    <location>
        <begin position="338"/>
        <end position="351"/>
    </location>
</feature>
<dbReference type="Gramene" id="RZC57199">
    <property type="protein sequence ID" value="RZC57199"/>
    <property type="gene ID" value="C5167_004502"/>
</dbReference>
<organism evidence="2 3">
    <name type="scientific">Papaver somniferum</name>
    <name type="common">Opium poppy</name>
    <dbReference type="NCBI Taxonomy" id="3469"/>
    <lineage>
        <taxon>Eukaryota</taxon>
        <taxon>Viridiplantae</taxon>
        <taxon>Streptophyta</taxon>
        <taxon>Embryophyta</taxon>
        <taxon>Tracheophyta</taxon>
        <taxon>Spermatophyta</taxon>
        <taxon>Magnoliopsida</taxon>
        <taxon>Ranunculales</taxon>
        <taxon>Papaveraceae</taxon>
        <taxon>Papaveroideae</taxon>
        <taxon>Papaver</taxon>
    </lineage>
</organism>
<proteinExistence type="predicted"/>
<feature type="region of interest" description="Disordered" evidence="1">
    <location>
        <begin position="311"/>
        <end position="369"/>
    </location>
</feature>
<dbReference type="Gene3D" id="3.20.180.10">
    <property type="entry name" value="PNP-oxidase-like"/>
    <property type="match status" value="1"/>
</dbReference>
<feature type="compositionally biased region" description="Low complexity" evidence="1">
    <location>
        <begin position="78"/>
        <end position="90"/>
    </location>
</feature>
<dbReference type="SUPFAM" id="SSF50475">
    <property type="entry name" value="FMN-binding split barrel"/>
    <property type="match status" value="1"/>
</dbReference>
<feature type="region of interest" description="Disordered" evidence="1">
    <location>
        <begin position="48"/>
        <end position="106"/>
    </location>
</feature>
<name>A0A4Y7JBS8_PAPSO</name>
<dbReference type="InterPro" id="IPR037119">
    <property type="entry name" value="Haem_oxidase_HugZ-like_sf"/>
</dbReference>